<keyword evidence="1" id="KW-0472">Membrane</keyword>
<dbReference type="OrthoDB" id="2686513at2759"/>
<keyword evidence="1" id="KW-0812">Transmembrane</keyword>
<feature type="transmembrane region" description="Helical" evidence="1">
    <location>
        <begin position="167"/>
        <end position="187"/>
    </location>
</feature>
<keyword evidence="1" id="KW-1133">Transmembrane helix</keyword>
<accession>A0A9P5PJ92</accession>
<dbReference type="Pfam" id="PF20151">
    <property type="entry name" value="DUF6533"/>
    <property type="match status" value="1"/>
</dbReference>
<feature type="transmembrane region" description="Helical" evidence="1">
    <location>
        <begin position="84"/>
        <end position="103"/>
    </location>
</feature>
<keyword evidence="4" id="KW-1185">Reference proteome</keyword>
<feature type="transmembrane region" description="Helical" evidence="1">
    <location>
        <begin position="208"/>
        <end position="228"/>
    </location>
</feature>
<evidence type="ECO:0000313" key="3">
    <source>
        <dbReference type="EMBL" id="KAF9066764.1"/>
    </source>
</evidence>
<evidence type="ECO:0000313" key="4">
    <source>
        <dbReference type="Proteomes" id="UP000772434"/>
    </source>
</evidence>
<reference evidence="3" key="1">
    <citation type="submission" date="2020-11" db="EMBL/GenBank/DDBJ databases">
        <authorList>
            <consortium name="DOE Joint Genome Institute"/>
            <person name="Ahrendt S."/>
            <person name="Riley R."/>
            <person name="Andreopoulos W."/>
            <person name="Labutti K."/>
            <person name="Pangilinan J."/>
            <person name="Ruiz-Duenas F.J."/>
            <person name="Barrasa J.M."/>
            <person name="Sanchez-Garcia M."/>
            <person name="Camarero S."/>
            <person name="Miyauchi S."/>
            <person name="Serrano A."/>
            <person name="Linde D."/>
            <person name="Babiker R."/>
            <person name="Drula E."/>
            <person name="Ayuso-Fernandez I."/>
            <person name="Pacheco R."/>
            <person name="Padilla G."/>
            <person name="Ferreira P."/>
            <person name="Barriuso J."/>
            <person name="Kellner H."/>
            <person name="Castanera R."/>
            <person name="Alfaro M."/>
            <person name="Ramirez L."/>
            <person name="Pisabarro A.G."/>
            <person name="Kuo A."/>
            <person name="Tritt A."/>
            <person name="Lipzen A."/>
            <person name="He G."/>
            <person name="Yan M."/>
            <person name="Ng V."/>
            <person name="Cullen D."/>
            <person name="Martin F."/>
            <person name="Rosso M.-N."/>
            <person name="Henrissat B."/>
            <person name="Hibbett D."/>
            <person name="Martinez A.T."/>
            <person name="Grigoriev I.V."/>
        </authorList>
    </citation>
    <scope>NUCLEOTIDE SEQUENCE</scope>
    <source>
        <strain evidence="3">AH 40177</strain>
    </source>
</reference>
<evidence type="ECO:0000256" key="1">
    <source>
        <dbReference type="SAM" id="Phobius"/>
    </source>
</evidence>
<evidence type="ECO:0000259" key="2">
    <source>
        <dbReference type="Pfam" id="PF20151"/>
    </source>
</evidence>
<feature type="transmembrane region" description="Helical" evidence="1">
    <location>
        <begin position="52"/>
        <end position="72"/>
    </location>
</feature>
<proteinExistence type="predicted"/>
<protein>
    <recommendedName>
        <fullName evidence="2">DUF6533 domain-containing protein</fullName>
    </recommendedName>
</protein>
<sequence>MDSSADIAEQIFIHQCLQVFGFSFLVWDHIISLEAEVRYIWAKAKSRSACMFFFLRYFALLGNISVNTLSFLNMSPQSCEDYGVYREFLLVFTQTVVCGILTLRIYALYQCKKKVLILMCVSACMMSSFVVWFLINQKSTVSPVGSGTMVGCHLGTSHSTAIRIASAWEALFLYDTTLFLLTLIKTYRSRRQGVLKIDLLSLILRDGSIYFALMALANLSNILTFYFAPLYLRGGLSTFATCVSVTMMSRLMLNLHESTDEGLYSTTVNFDTMIFVTNPPASAEVVSFAFSTIFEEDPWQ</sequence>
<gene>
    <name evidence="3" type="ORF">BDP27DRAFT_1330015</name>
</gene>
<feature type="transmembrane region" description="Helical" evidence="1">
    <location>
        <begin position="12"/>
        <end position="31"/>
    </location>
</feature>
<dbReference type="InterPro" id="IPR045340">
    <property type="entry name" value="DUF6533"/>
</dbReference>
<dbReference type="Proteomes" id="UP000772434">
    <property type="component" value="Unassembled WGS sequence"/>
</dbReference>
<feature type="domain" description="DUF6533" evidence="2">
    <location>
        <begin position="17"/>
        <end position="61"/>
    </location>
</feature>
<organism evidence="3 4">
    <name type="scientific">Rhodocollybia butyracea</name>
    <dbReference type="NCBI Taxonomy" id="206335"/>
    <lineage>
        <taxon>Eukaryota</taxon>
        <taxon>Fungi</taxon>
        <taxon>Dikarya</taxon>
        <taxon>Basidiomycota</taxon>
        <taxon>Agaricomycotina</taxon>
        <taxon>Agaricomycetes</taxon>
        <taxon>Agaricomycetidae</taxon>
        <taxon>Agaricales</taxon>
        <taxon>Marasmiineae</taxon>
        <taxon>Omphalotaceae</taxon>
        <taxon>Rhodocollybia</taxon>
    </lineage>
</organism>
<name>A0A9P5PJ92_9AGAR</name>
<dbReference type="AlphaFoldDB" id="A0A9P5PJ92"/>
<dbReference type="EMBL" id="JADNRY010000082">
    <property type="protein sequence ID" value="KAF9066764.1"/>
    <property type="molecule type" value="Genomic_DNA"/>
</dbReference>
<feature type="transmembrane region" description="Helical" evidence="1">
    <location>
        <begin position="115"/>
        <end position="135"/>
    </location>
</feature>
<comment type="caution">
    <text evidence="3">The sequence shown here is derived from an EMBL/GenBank/DDBJ whole genome shotgun (WGS) entry which is preliminary data.</text>
</comment>